<organism evidence="2 3">
    <name type="scientific">Erythranthe guttata</name>
    <name type="common">Yellow monkey flower</name>
    <name type="synonym">Mimulus guttatus</name>
    <dbReference type="NCBI Taxonomy" id="4155"/>
    <lineage>
        <taxon>Eukaryota</taxon>
        <taxon>Viridiplantae</taxon>
        <taxon>Streptophyta</taxon>
        <taxon>Embryophyta</taxon>
        <taxon>Tracheophyta</taxon>
        <taxon>Spermatophyta</taxon>
        <taxon>Magnoliopsida</taxon>
        <taxon>eudicotyledons</taxon>
        <taxon>Gunneridae</taxon>
        <taxon>Pentapetalae</taxon>
        <taxon>asterids</taxon>
        <taxon>lamiids</taxon>
        <taxon>Lamiales</taxon>
        <taxon>Phrymaceae</taxon>
        <taxon>Erythranthe</taxon>
    </lineage>
</organism>
<accession>A0A022QPD2</accession>
<keyword evidence="3" id="KW-1185">Reference proteome</keyword>
<name>A0A022QPD2_ERYGU</name>
<dbReference type="AlphaFoldDB" id="A0A022QPD2"/>
<dbReference type="Proteomes" id="UP000030748">
    <property type="component" value="Unassembled WGS sequence"/>
</dbReference>
<protein>
    <submittedName>
        <fullName evidence="2">Uncharacterized protein</fullName>
    </submittedName>
</protein>
<dbReference type="EMBL" id="KI631268">
    <property type="protein sequence ID" value="EYU29153.1"/>
    <property type="molecule type" value="Genomic_DNA"/>
</dbReference>
<evidence type="ECO:0000256" key="1">
    <source>
        <dbReference type="SAM" id="MobiDB-lite"/>
    </source>
</evidence>
<proteinExistence type="predicted"/>
<gene>
    <name evidence="2" type="ORF">MIMGU_mgv1a017034mg</name>
</gene>
<reference evidence="2 3" key="1">
    <citation type="journal article" date="2013" name="Proc. Natl. Acad. Sci. U.S.A.">
        <title>Fine-scale variation in meiotic recombination in Mimulus inferred from population shotgun sequencing.</title>
        <authorList>
            <person name="Hellsten U."/>
            <person name="Wright K.M."/>
            <person name="Jenkins J."/>
            <person name="Shu S."/>
            <person name="Yuan Y."/>
            <person name="Wessler S.R."/>
            <person name="Schmutz J."/>
            <person name="Willis J.H."/>
            <person name="Rokhsar D.S."/>
        </authorList>
    </citation>
    <scope>NUCLEOTIDE SEQUENCE [LARGE SCALE GENOMIC DNA]</scope>
    <source>
        <strain evidence="3">cv. DUN x IM62</strain>
    </source>
</reference>
<feature type="region of interest" description="Disordered" evidence="1">
    <location>
        <begin position="77"/>
        <end position="96"/>
    </location>
</feature>
<evidence type="ECO:0000313" key="2">
    <source>
        <dbReference type="EMBL" id="EYU29153.1"/>
    </source>
</evidence>
<sequence>MHLQKRGRNFSLLATQRRRRSAADPLRPADFVNPSRRPAVNYAVHGNHADVGIRRLRREIQHAALRRNRRDVGVAHGVDRAESGDEIVPHPASVER</sequence>
<evidence type="ECO:0000313" key="3">
    <source>
        <dbReference type="Proteomes" id="UP000030748"/>
    </source>
</evidence>
<feature type="region of interest" description="Disordered" evidence="1">
    <location>
        <begin position="1"/>
        <end position="32"/>
    </location>
</feature>